<evidence type="ECO:0000256" key="5">
    <source>
        <dbReference type="ARBA" id="ARBA00023285"/>
    </source>
</evidence>
<proteinExistence type="predicted"/>
<evidence type="ECO:0000313" key="9">
    <source>
        <dbReference type="Proteomes" id="UP000008221"/>
    </source>
</evidence>
<gene>
    <name evidence="8" type="ordered locus">Acel_0377</name>
</gene>
<dbReference type="KEGG" id="ace:Acel_0377"/>
<evidence type="ECO:0000256" key="4">
    <source>
        <dbReference type="ARBA" id="ARBA00023235"/>
    </source>
</evidence>
<dbReference type="PROSITE" id="PS51332">
    <property type="entry name" value="B12_BINDING"/>
    <property type="match status" value="1"/>
</dbReference>
<dbReference type="eggNOG" id="COG2185">
    <property type="taxonomic scope" value="Bacteria"/>
</dbReference>
<dbReference type="SUPFAM" id="SSF52242">
    <property type="entry name" value="Cobalamin (vitamin B12)-binding domain"/>
    <property type="match status" value="1"/>
</dbReference>
<evidence type="ECO:0000256" key="3">
    <source>
        <dbReference type="ARBA" id="ARBA00022723"/>
    </source>
</evidence>
<dbReference type="GO" id="GO:0046872">
    <property type="term" value="F:metal ion binding"/>
    <property type="evidence" value="ECO:0007669"/>
    <property type="project" value="UniProtKB-KW"/>
</dbReference>
<dbReference type="EMBL" id="CP000481">
    <property type="protein sequence ID" value="ABK52151.1"/>
    <property type="molecule type" value="Genomic_DNA"/>
</dbReference>
<keyword evidence="2" id="KW-0846">Cobalamin</keyword>
<keyword evidence="3" id="KW-0479">Metal-binding</keyword>
<dbReference type="GO" id="GO:0016853">
    <property type="term" value="F:isomerase activity"/>
    <property type="evidence" value="ECO:0007669"/>
    <property type="project" value="UniProtKB-KW"/>
</dbReference>
<sequence length="158" mass="16797">MAVDRRCRIVLAKPGLDGHDRGLKIVARALRDAGCEVIYLGLHQSPEAIVSAAVQEDADAIGLSILSGAHMTLFPRVLELLAAKNARDIIVFGGGIIPADDIARLKAMGVAALFPPGTPTRDIVEWVHQHVTPRRRTFDPDSNAPVVQDSAEPDAGGP</sequence>
<evidence type="ECO:0000259" key="7">
    <source>
        <dbReference type="PROSITE" id="PS51332"/>
    </source>
</evidence>
<dbReference type="InterPro" id="IPR006159">
    <property type="entry name" value="Acid_CoA_mut_C"/>
</dbReference>
<dbReference type="InParanoid" id="A0LRU1"/>
<dbReference type="GO" id="GO:0031419">
    <property type="term" value="F:cobalamin binding"/>
    <property type="evidence" value="ECO:0007669"/>
    <property type="project" value="UniProtKB-KW"/>
</dbReference>
<dbReference type="HOGENOM" id="CLU_128233_0_0_11"/>
<evidence type="ECO:0000256" key="2">
    <source>
        <dbReference type="ARBA" id="ARBA00022628"/>
    </source>
</evidence>
<evidence type="ECO:0000256" key="6">
    <source>
        <dbReference type="SAM" id="MobiDB-lite"/>
    </source>
</evidence>
<accession>A0LRU1</accession>
<name>A0LRU1_ACIC1</name>
<dbReference type="InterPro" id="IPR036724">
    <property type="entry name" value="Cobalamin-bd_sf"/>
</dbReference>
<protein>
    <submittedName>
        <fullName evidence="8">Methylmalonyl-CoA mutase-like protein</fullName>
    </submittedName>
</protein>
<reference evidence="8 9" key="1">
    <citation type="journal article" date="2009" name="Genome Res.">
        <title>Complete genome of the cellulolytic thermophile Acidothermus cellulolyticus 11B provides insights into its ecophysiological and evolutionary adaptations.</title>
        <authorList>
            <person name="Barabote R.D."/>
            <person name="Xie G."/>
            <person name="Leu D.H."/>
            <person name="Normand P."/>
            <person name="Necsulea A."/>
            <person name="Daubin V."/>
            <person name="Medigue C."/>
            <person name="Adney W.S."/>
            <person name="Xu X.C."/>
            <person name="Lapidus A."/>
            <person name="Parales R.E."/>
            <person name="Detter C."/>
            <person name="Pujic P."/>
            <person name="Bruce D."/>
            <person name="Lavire C."/>
            <person name="Challacombe J.F."/>
            <person name="Brettin T.S."/>
            <person name="Berry A.M."/>
        </authorList>
    </citation>
    <scope>NUCLEOTIDE SEQUENCE [LARGE SCALE GENOMIC DNA]</scope>
    <source>
        <strain evidence="9">ATCC 43068 / DSM 8971 / 11B</strain>
    </source>
</reference>
<dbReference type="CDD" id="cd02071">
    <property type="entry name" value="MM_CoA_mut_B12_BD"/>
    <property type="match status" value="1"/>
</dbReference>
<keyword evidence="4" id="KW-0413">Isomerase</keyword>
<dbReference type="PANTHER" id="PTHR48101">
    <property type="entry name" value="METHYLMALONYL-COA MUTASE, MITOCHONDRIAL-RELATED"/>
    <property type="match status" value="1"/>
</dbReference>
<organism evidence="8 9">
    <name type="scientific">Acidothermus cellulolyticus (strain ATCC 43068 / DSM 8971 / 11B)</name>
    <dbReference type="NCBI Taxonomy" id="351607"/>
    <lineage>
        <taxon>Bacteria</taxon>
        <taxon>Bacillati</taxon>
        <taxon>Actinomycetota</taxon>
        <taxon>Actinomycetes</taxon>
        <taxon>Acidothermales</taxon>
        <taxon>Acidothermaceae</taxon>
        <taxon>Acidothermus</taxon>
    </lineage>
</organism>
<dbReference type="PANTHER" id="PTHR48101:SF3">
    <property type="entry name" value="COENZYME B12-DEPENDENT MUTASE"/>
    <property type="match status" value="1"/>
</dbReference>
<evidence type="ECO:0000256" key="1">
    <source>
        <dbReference type="ARBA" id="ARBA00001922"/>
    </source>
</evidence>
<feature type="region of interest" description="Disordered" evidence="6">
    <location>
        <begin position="134"/>
        <end position="158"/>
    </location>
</feature>
<evidence type="ECO:0000313" key="8">
    <source>
        <dbReference type="EMBL" id="ABK52151.1"/>
    </source>
</evidence>
<dbReference type="AlphaFoldDB" id="A0LRU1"/>
<keyword evidence="5" id="KW-0170">Cobalt</keyword>
<dbReference type="STRING" id="351607.Acel_0377"/>
<dbReference type="InterPro" id="IPR006158">
    <property type="entry name" value="Cobalamin-bd"/>
</dbReference>
<comment type="cofactor">
    <cofactor evidence="1">
        <name>adenosylcob(III)alamin</name>
        <dbReference type="ChEBI" id="CHEBI:18408"/>
    </cofactor>
</comment>
<feature type="domain" description="B12-binding" evidence="7">
    <location>
        <begin position="6"/>
        <end position="134"/>
    </location>
</feature>
<dbReference type="NCBIfam" id="TIGR00640">
    <property type="entry name" value="acid_CoA_mut_C"/>
    <property type="match status" value="1"/>
</dbReference>
<dbReference type="Pfam" id="PF02310">
    <property type="entry name" value="B12-binding"/>
    <property type="match status" value="1"/>
</dbReference>
<dbReference type="Proteomes" id="UP000008221">
    <property type="component" value="Chromosome"/>
</dbReference>
<dbReference type="Gene3D" id="3.40.50.280">
    <property type="entry name" value="Cobalamin-binding domain"/>
    <property type="match status" value="1"/>
</dbReference>
<keyword evidence="9" id="KW-1185">Reference proteome</keyword>